<organism evidence="1 2">
    <name type="scientific">Cicer arietinum</name>
    <name type="common">Chickpea</name>
    <name type="synonym">Garbanzo</name>
    <dbReference type="NCBI Taxonomy" id="3827"/>
    <lineage>
        <taxon>Eukaryota</taxon>
        <taxon>Viridiplantae</taxon>
        <taxon>Streptophyta</taxon>
        <taxon>Embryophyta</taxon>
        <taxon>Tracheophyta</taxon>
        <taxon>Spermatophyta</taxon>
        <taxon>Magnoliopsida</taxon>
        <taxon>eudicotyledons</taxon>
        <taxon>Gunneridae</taxon>
        <taxon>Pentapetalae</taxon>
        <taxon>rosids</taxon>
        <taxon>fabids</taxon>
        <taxon>Fabales</taxon>
        <taxon>Fabaceae</taxon>
        <taxon>Papilionoideae</taxon>
        <taxon>50 kb inversion clade</taxon>
        <taxon>NPAAA clade</taxon>
        <taxon>Hologalegina</taxon>
        <taxon>IRL clade</taxon>
        <taxon>Cicereae</taxon>
        <taxon>Cicer</taxon>
    </lineage>
</organism>
<name>A0A3Q7XVN2_CICAR</name>
<gene>
    <name evidence="2" type="primary">LOC113787691</name>
</gene>
<protein>
    <submittedName>
        <fullName evidence="2">Uncharacterized protein LOC113787691</fullName>
    </submittedName>
</protein>
<sequence length="162" mass="18557">MIRPVKKAHNHKVSFIKFFIRPHILSPFNESFSVAPTHFFLVFCGLGPKGLMAPFSVFIFTTEHKSESPFTHGTDETLNQSSAFYFFLRSFGFDHRHGGFSFSSPLICVQATIIVDFMKSFTHQNEDEYNAYICEDALNTTIIDSRGVWMGKRYFVSIGFIC</sequence>
<evidence type="ECO:0000313" key="1">
    <source>
        <dbReference type="Proteomes" id="UP000087171"/>
    </source>
</evidence>
<accession>A0A3Q7XVN2</accession>
<reference evidence="1" key="1">
    <citation type="journal article" date="2013" name="Nat. Biotechnol.">
        <title>Draft genome sequence of chickpea (Cicer arietinum) provides a resource for trait improvement.</title>
        <authorList>
            <person name="Varshney R.K."/>
            <person name="Song C."/>
            <person name="Saxena R.K."/>
            <person name="Azam S."/>
            <person name="Yu S."/>
            <person name="Sharpe A.G."/>
            <person name="Cannon S."/>
            <person name="Baek J."/>
            <person name="Rosen B.D."/>
            <person name="Tar'an B."/>
            <person name="Millan T."/>
            <person name="Zhang X."/>
            <person name="Ramsay L.D."/>
            <person name="Iwata A."/>
            <person name="Wang Y."/>
            <person name="Nelson W."/>
            <person name="Farmer A.D."/>
            <person name="Gaur P.M."/>
            <person name="Soderlund C."/>
            <person name="Penmetsa R.V."/>
            <person name="Xu C."/>
            <person name="Bharti A.K."/>
            <person name="He W."/>
            <person name="Winter P."/>
            <person name="Zhao S."/>
            <person name="Hane J.K."/>
            <person name="Carrasquilla-Garcia N."/>
            <person name="Condie J.A."/>
            <person name="Upadhyaya H.D."/>
            <person name="Luo M.C."/>
            <person name="Thudi M."/>
            <person name="Gowda C.L."/>
            <person name="Singh N.P."/>
            <person name="Lichtenzveig J."/>
            <person name="Gali K.K."/>
            <person name="Rubio J."/>
            <person name="Nadarajan N."/>
            <person name="Dolezel J."/>
            <person name="Bansal K.C."/>
            <person name="Xu X."/>
            <person name="Edwards D."/>
            <person name="Zhang G."/>
            <person name="Kahl G."/>
            <person name="Gil J."/>
            <person name="Singh K.B."/>
            <person name="Datta S.K."/>
            <person name="Jackson S.A."/>
            <person name="Wang J."/>
            <person name="Cook D.R."/>
        </authorList>
    </citation>
    <scope>NUCLEOTIDE SEQUENCE [LARGE SCALE GENOMIC DNA]</scope>
    <source>
        <strain evidence="1">cv. CDC Frontier</strain>
    </source>
</reference>
<reference evidence="2" key="2">
    <citation type="submission" date="2025-08" db="UniProtKB">
        <authorList>
            <consortium name="RefSeq"/>
        </authorList>
    </citation>
    <scope>IDENTIFICATION</scope>
    <source>
        <tissue evidence="2">Etiolated seedlings</tissue>
    </source>
</reference>
<dbReference type="AlphaFoldDB" id="A0A3Q7XVN2"/>
<dbReference type="RefSeq" id="XP_027192478.1">
    <property type="nucleotide sequence ID" value="XM_027336677.1"/>
</dbReference>
<keyword evidence="1" id="KW-1185">Reference proteome</keyword>
<evidence type="ECO:0000313" key="2">
    <source>
        <dbReference type="RefSeq" id="XP_027192478.1"/>
    </source>
</evidence>
<proteinExistence type="predicted"/>
<dbReference type="Proteomes" id="UP000087171">
    <property type="component" value="Chromosome Ca7"/>
</dbReference>